<accession>A0A0L6VC11</accession>
<dbReference type="Proteomes" id="UP000037035">
    <property type="component" value="Unassembled WGS sequence"/>
</dbReference>
<sequence length="426" mass="48650">MFCVFLVMYYVWLIGLIVSSGFCFFHHILIPKQLGEYLHNLFHTKLLSIQQRIQYWFVTMPESTEAPGLRNSVMMWEFFWFLSPLFRAQSSSALFCVNELTTLLNPNSHLCSQPCLGALQKNCLSSSLRLSGNSSCYVPCNLIHGWFVVFHGYHNDQREDMTKDNAMSYEDHTCCLEALLKGTPTIFNDLPFPSLVTALCLDHSLYILAQLTAAPHLVVFLHLICGLALGTHSFDENLILVQFVQLGIPQTVLHQLIYTEAITSLVYVLLHGIFIRMDRQFLGWFNLANLAMRVFHISIGCKISISGAVETNNVKVFLQLMILIIDCICPQDLKGLCEWKPLARRISNLRILVEFEGVRNAIGEIYWYSEIFSSQSFMGDFQEKGEKKLMASSSYAQLLPLRAWSRGKLRRAKANKGKYLQSFRLG</sequence>
<proteinExistence type="predicted"/>
<feature type="transmembrane region" description="Helical" evidence="1">
    <location>
        <begin position="6"/>
        <end position="30"/>
    </location>
</feature>
<name>A0A0L6VC11_9BASI</name>
<evidence type="ECO:0000256" key="1">
    <source>
        <dbReference type="SAM" id="Phobius"/>
    </source>
</evidence>
<reference evidence="2 3" key="1">
    <citation type="submission" date="2015-08" db="EMBL/GenBank/DDBJ databases">
        <title>Next Generation Sequencing and Analysis of the Genome of Puccinia sorghi L Schw, the Causal Agent of Maize Common Rust.</title>
        <authorList>
            <person name="Rochi L."/>
            <person name="Burguener G."/>
            <person name="Darino M."/>
            <person name="Turjanski A."/>
            <person name="Kreff E."/>
            <person name="Dieguez M.J."/>
            <person name="Sacco F."/>
        </authorList>
    </citation>
    <scope>NUCLEOTIDE SEQUENCE [LARGE SCALE GENOMIC DNA]</scope>
    <source>
        <strain evidence="2 3">RO10H11247</strain>
    </source>
</reference>
<comment type="caution">
    <text evidence="2">The sequence shown here is derived from an EMBL/GenBank/DDBJ whole genome shotgun (WGS) entry which is preliminary data.</text>
</comment>
<keyword evidence="1" id="KW-0812">Transmembrane</keyword>
<dbReference type="VEuPathDB" id="FungiDB:VP01_199g4"/>
<gene>
    <name evidence="2" type="ORF">VP01_199g4</name>
</gene>
<dbReference type="AlphaFoldDB" id="A0A0L6VC11"/>
<protein>
    <submittedName>
        <fullName evidence="2">Uncharacterized protein</fullName>
    </submittedName>
</protein>
<evidence type="ECO:0000313" key="2">
    <source>
        <dbReference type="EMBL" id="KNZ58097.1"/>
    </source>
</evidence>
<organism evidence="2 3">
    <name type="scientific">Puccinia sorghi</name>
    <dbReference type="NCBI Taxonomy" id="27349"/>
    <lineage>
        <taxon>Eukaryota</taxon>
        <taxon>Fungi</taxon>
        <taxon>Dikarya</taxon>
        <taxon>Basidiomycota</taxon>
        <taxon>Pucciniomycotina</taxon>
        <taxon>Pucciniomycetes</taxon>
        <taxon>Pucciniales</taxon>
        <taxon>Pucciniaceae</taxon>
        <taxon>Puccinia</taxon>
    </lineage>
</organism>
<keyword evidence="1" id="KW-1133">Transmembrane helix</keyword>
<evidence type="ECO:0000313" key="3">
    <source>
        <dbReference type="Proteomes" id="UP000037035"/>
    </source>
</evidence>
<dbReference type="EMBL" id="LAVV01006836">
    <property type="protein sequence ID" value="KNZ58097.1"/>
    <property type="molecule type" value="Genomic_DNA"/>
</dbReference>
<keyword evidence="1" id="KW-0472">Membrane</keyword>
<keyword evidence="3" id="KW-1185">Reference proteome</keyword>